<keyword evidence="1" id="KW-0596">Phosphopantetheine</keyword>
<proteinExistence type="predicted"/>
<dbReference type="InterPro" id="IPR029058">
    <property type="entry name" value="AB_hydrolase_fold"/>
</dbReference>
<dbReference type="InterPro" id="IPR045851">
    <property type="entry name" value="AMP-bd_C_sf"/>
</dbReference>
<dbReference type="PROSITE" id="PS50075">
    <property type="entry name" value="CARRIER"/>
    <property type="match status" value="1"/>
</dbReference>
<protein>
    <recommendedName>
        <fullName evidence="3">Carrier domain-containing protein</fullName>
    </recommendedName>
</protein>
<evidence type="ECO:0000259" key="3">
    <source>
        <dbReference type="PROSITE" id="PS50075"/>
    </source>
</evidence>
<dbReference type="PANTHER" id="PTHR45527:SF14">
    <property type="entry name" value="PLIPASTATIN SYNTHASE SUBUNIT B"/>
    <property type="match status" value="1"/>
</dbReference>
<dbReference type="Pfam" id="PF00550">
    <property type="entry name" value="PP-binding"/>
    <property type="match status" value="1"/>
</dbReference>
<dbReference type="PANTHER" id="PTHR45527">
    <property type="entry name" value="NONRIBOSOMAL PEPTIDE SYNTHETASE"/>
    <property type="match status" value="1"/>
</dbReference>
<feature type="non-terminal residue" evidence="4">
    <location>
        <position position="80"/>
    </location>
</feature>
<feature type="non-terminal residue" evidence="4">
    <location>
        <position position="1"/>
    </location>
</feature>
<dbReference type="Gene3D" id="3.40.50.1820">
    <property type="entry name" value="alpha/beta hydrolase"/>
    <property type="match status" value="1"/>
</dbReference>
<comment type="caution">
    <text evidence="4">The sequence shown here is derived from an EMBL/GenBank/DDBJ whole genome shotgun (WGS) entry which is preliminary data.</text>
</comment>
<accession>A0ABY1ZFB4</accession>
<sequence>FVALEQLPLTPNGKLDRQALPAPEDDAYVRAVYEAPRDAVEETLAGIWQELLGVERVSRHDNFFALGGHSLLAVRLIERM</sequence>
<dbReference type="SUPFAM" id="SSF47336">
    <property type="entry name" value="ACP-like"/>
    <property type="match status" value="1"/>
</dbReference>
<keyword evidence="5" id="KW-1185">Reference proteome</keyword>
<keyword evidence="2" id="KW-0597">Phosphoprotein</keyword>
<organism evidence="4 5">
    <name type="scientific">Marinobacter halodurans</name>
    <dbReference type="NCBI Taxonomy" id="2528979"/>
    <lineage>
        <taxon>Bacteria</taxon>
        <taxon>Pseudomonadati</taxon>
        <taxon>Pseudomonadota</taxon>
        <taxon>Gammaproteobacteria</taxon>
        <taxon>Pseudomonadales</taxon>
        <taxon>Marinobacteraceae</taxon>
        <taxon>Marinobacter</taxon>
    </lineage>
</organism>
<evidence type="ECO:0000256" key="2">
    <source>
        <dbReference type="ARBA" id="ARBA00022553"/>
    </source>
</evidence>
<name>A0ABY1ZFB4_9GAMM</name>
<dbReference type="SUPFAM" id="SSF56801">
    <property type="entry name" value="Acetyl-CoA synthetase-like"/>
    <property type="match status" value="1"/>
</dbReference>
<dbReference type="InterPro" id="IPR009081">
    <property type="entry name" value="PP-bd_ACP"/>
</dbReference>
<dbReference type="RefSeq" id="WP_131484370.1">
    <property type="nucleotide sequence ID" value="NZ_SJDL01000251.1"/>
</dbReference>
<evidence type="ECO:0000313" key="4">
    <source>
        <dbReference type="EMBL" id="TBW41573.1"/>
    </source>
</evidence>
<evidence type="ECO:0000256" key="1">
    <source>
        <dbReference type="ARBA" id="ARBA00022450"/>
    </source>
</evidence>
<dbReference type="InterPro" id="IPR036736">
    <property type="entry name" value="ACP-like_sf"/>
</dbReference>
<dbReference type="Gene3D" id="3.30.300.30">
    <property type="match status" value="1"/>
</dbReference>
<gene>
    <name evidence="4" type="ORF">EZI54_24275</name>
</gene>
<reference evidence="4 5" key="1">
    <citation type="submission" date="2019-02" db="EMBL/GenBank/DDBJ databases">
        <title>Marinobacter halodurans sp. nov., a marine bacterium isolated from sea tidal flat.</title>
        <authorList>
            <person name="Yoo Y."/>
            <person name="Lee D.W."/>
            <person name="Kim B.S."/>
            <person name="Kim J.-J."/>
        </authorList>
    </citation>
    <scope>NUCLEOTIDE SEQUENCE [LARGE SCALE GENOMIC DNA]</scope>
    <source>
        <strain evidence="4 5">YJ-S3-2</strain>
    </source>
</reference>
<feature type="domain" description="Carrier" evidence="3">
    <location>
        <begin position="35"/>
        <end position="80"/>
    </location>
</feature>
<dbReference type="PROSITE" id="PS00012">
    <property type="entry name" value="PHOSPHOPANTETHEINE"/>
    <property type="match status" value="1"/>
</dbReference>
<evidence type="ECO:0000313" key="5">
    <source>
        <dbReference type="Proteomes" id="UP000313645"/>
    </source>
</evidence>
<dbReference type="InterPro" id="IPR006162">
    <property type="entry name" value="Ppantetheine_attach_site"/>
</dbReference>
<dbReference type="EMBL" id="SJDL01000251">
    <property type="protein sequence ID" value="TBW41573.1"/>
    <property type="molecule type" value="Genomic_DNA"/>
</dbReference>
<dbReference type="Proteomes" id="UP000313645">
    <property type="component" value="Unassembled WGS sequence"/>
</dbReference>